<dbReference type="InterPro" id="IPR019195">
    <property type="entry name" value="ABC_ATPase_put"/>
</dbReference>
<evidence type="ECO:0000313" key="5">
    <source>
        <dbReference type="Proteomes" id="UP001139150"/>
    </source>
</evidence>
<dbReference type="Proteomes" id="UP001139150">
    <property type="component" value="Unassembled WGS sequence"/>
</dbReference>
<feature type="domain" description="MRB1590-like C-terminal" evidence="3">
    <location>
        <begin position="464"/>
        <end position="565"/>
    </location>
</feature>
<evidence type="ECO:0000259" key="2">
    <source>
        <dbReference type="Pfam" id="PF20446"/>
    </source>
</evidence>
<dbReference type="SUPFAM" id="SSF52540">
    <property type="entry name" value="P-loop containing nucleoside triphosphate hydrolases"/>
    <property type="match status" value="1"/>
</dbReference>
<dbReference type="Pfam" id="PF09818">
    <property type="entry name" value="ABC_ATPase"/>
    <property type="match status" value="1"/>
</dbReference>
<sequence length="570" mass="63574">MQALKESLKRIDQKGYKAYKVIQGTYQFPHYQLHIDYVQGDPFASPSKIRIVLPSAKTKISSTWTNTSSRKVVCEDLIARKVQAVLERVHKKIEGSGKSGMVLIDAPYQKVIERTAVQLDDTQITICLSIGLPANGRRVLAKEADKLFFQVIPNVVDQSVYKVQENEVRKAVCLSDQQQTIRKYLKDNGYIAFIGNGAILPRASGVSDRPMKKGVIAFQSPKEMEISIPVPHREKPLVGMAIKKGITVIVGGGYHGKSTLLQAIEHGIYDHIEGDGREYVITDDAAVKVRAEDGRSIAKVNISPFIGKLPHGKDTEHFSTENASGSTSQAANIIEMLEAGAKTILIDEDTSATNFMIRDARMQALIAKDSEPITPFVDKVGLLRDDYNVSAILVMGGSGDYFDVADRVIKMDQYVPFDVTEEAKYIAETIQVKRKNEGGDTFGPIQERIPIAKSLHSKKGTKHKVSTRGRHQIHYGTTDINLHAVEQLVDESQTRMIAEILFYLERNEVLKKEMTVNQILSFIEEQMQQKGLSFVTTHKGHPGEMARPRRYELAAALNRLRTLECINKSV</sequence>
<dbReference type="PANTHER" id="PTHR38149">
    <property type="entry name" value="ATPASE"/>
    <property type="match status" value="1"/>
</dbReference>
<protein>
    <submittedName>
        <fullName evidence="4">ABC-ATPase domain-containing protein</fullName>
    </submittedName>
</protein>
<comment type="caution">
    <text evidence="4">The sequence shown here is derived from an EMBL/GenBank/DDBJ whole genome shotgun (WGS) entry which is preliminary data.</text>
</comment>
<dbReference type="Pfam" id="PF20446">
    <property type="entry name" value="ABC_N"/>
    <property type="match status" value="1"/>
</dbReference>
<name>A0A9X2I8Q0_9BACI</name>
<keyword evidence="5" id="KW-1185">Reference proteome</keyword>
<dbReference type="RefSeq" id="WP_250098695.1">
    <property type="nucleotide sequence ID" value="NZ_JAKRYL010000042.1"/>
</dbReference>
<gene>
    <name evidence="4" type="ORF">MF646_22275</name>
</gene>
<dbReference type="InterPro" id="IPR046833">
    <property type="entry name" value="ABC_N"/>
</dbReference>
<feature type="domain" description="ATPase of the ABC class C-terminal" evidence="1">
    <location>
        <begin position="165"/>
        <end position="447"/>
    </location>
</feature>
<evidence type="ECO:0000259" key="1">
    <source>
        <dbReference type="Pfam" id="PF09818"/>
    </source>
</evidence>
<dbReference type="InterPro" id="IPR049069">
    <property type="entry name" value="MRB1590-like_C"/>
</dbReference>
<dbReference type="EMBL" id="JAKRYL010000042">
    <property type="protein sequence ID" value="MCL7749843.1"/>
    <property type="molecule type" value="Genomic_DNA"/>
</dbReference>
<organism evidence="4 5">
    <name type="scientific">Halalkalibacter alkaliphilus</name>
    <dbReference type="NCBI Taxonomy" id="2917993"/>
    <lineage>
        <taxon>Bacteria</taxon>
        <taxon>Bacillati</taxon>
        <taxon>Bacillota</taxon>
        <taxon>Bacilli</taxon>
        <taxon>Bacillales</taxon>
        <taxon>Bacillaceae</taxon>
        <taxon>Halalkalibacter</taxon>
    </lineage>
</organism>
<dbReference type="InterPro" id="IPR027417">
    <property type="entry name" value="P-loop_NTPase"/>
</dbReference>
<proteinExistence type="predicted"/>
<evidence type="ECO:0000259" key="3">
    <source>
        <dbReference type="Pfam" id="PF21117"/>
    </source>
</evidence>
<dbReference type="InterPro" id="IPR046834">
    <property type="entry name" value="ABC_ATPase_C"/>
</dbReference>
<dbReference type="AlphaFoldDB" id="A0A9X2I8Q0"/>
<evidence type="ECO:0000313" key="4">
    <source>
        <dbReference type="EMBL" id="MCL7749843.1"/>
    </source>
</evidence>
<dbReference type="Pfam" id="PF21117">
    <property type="entry name" value="MRB1590_C"/>
    <property type="match status" value="1"/>
</dbReference>
<dbReference type="PANTHER" id="PTHR38149:SF1">
    <property type="entry name" value="ATPASE"/>
    <property type="match status" value="1"/>
</dbReference>
<reference evidence="4" key="1">
    <citation type="submission" date="2022-02" db="EMBL/GenBank/DDBJ databases">
        <title>Halalkalibacter sp. nov. isolated from Lonar Lake, India.</title>
        <authorList>
            <person name="Joshi A."/>
            <person name="Thite S."/>
            <person name="Lodha T."/>
        </authorList>
    </citation>
    <scope>NUCLEOTIDE SEQUENCE</scope>
    <source>
        <strain evidence="4">MEB205</strain>
    </source>
</reference>
<feature type="domain" description="ATPase of the ABC class N-terminal" evidence="2">
    <location>
        <begin position="1"/>
        <end position="161"/>
    </location>
</feature>
<accession>A0A9X2I8Q0</accession>